<dbReference type="EC" id="2.7.7.2" evidence="14"/>
<name>A0A9D1DY04_9FIRM</name>
<protein>
    <recommendedName>
        <fullName evidence="14">Riboflavin biosynthesis protein</fullName>
    </recommendedName>
    <domain>
        <recommendedName>
            <fullName evidence="14">Riboflavin kinase</fullName>
            <ecNumber evidence="14">2.7.1.26</ecNumber>
        </recommendedName>
        <alternativeName>
            <fullName evidence="14">Flavokinase</fullName>
        </alternativeName>
    </domain>
    <domain>
        <recommendedName>
            <fullName evidence="14">FMN adenylyltransferase</fullName>
            <ecNumber evidence="14">2.7.7.2</ecNumber>
        </recommendedName>
        <alternativeName>
            <fullName evidence="14">FAD pyrophosphorylase</fullName>
        </alternativeName>
        <alternativeName>
            <fullName evidence="14">FAD synthase</fullName>
        </alternativeName>
    </domain>
</protein>
<dbReference type="NCBIfam" id="TIGR00083">
    <property type="entry name" value="ribF"/>
    <property type="match status" value="1"/>
</dbReference>
<proteinExistence type="inferred from homology"/>
<evidence type="ECO:0000256" key="8">
    <source>
        <dbReference type="ARBA" id="ARBA00022777"/>
    </source>
</evidence>
<evidence type="ECO:0000256" key="12">
    <source>
        <dbReference type="ARBA" id="ARBA00047880"/>
    </source>
</evidence>
<comment type="pathway">
    <text evidence="1 14">Cofactor biosynthesis; FAD biosynthesis; FAD from FMN: step 1/1.</text>
</comment>
<dbReference type="Gene3D" id="3.40.50.620">
    <property type="entry name" value="HUPs"/>
    <property type="match status" value="1"/>
</dbReference>
<dbReference type="PIRSF" id="PIRSF004491">
    <property type="entry name" value="FAD_Synth"/>
    <property type="match status" value="1"/>
</dbReference>
<comment type="catalytic activity">
    <reaction evidence="13 14">
        <text>FMN + ATP + H(+) = FAD + diphosphate</text>
        <dbReference type="Rhea" id="RHEA:17237"/>
        <dbReference type="ChEBI" id="CHEBI:15378"/>
        <dbReference type="ChEBI" id="CHEBI:30616"/>
        <dbReference type="ChEBI" id="CHEBI:33019"/>
        <dbReference type="ChEBI" id="CHEBI:57692"/>
        <dbReference type="ChEBI" id="CHEBI:58210"/>
        <dbReference type="EC" id="2.7.7.2"/>
    </reaction>
</comment>
<keyword evidence="5 14" id="KW-0808">Transferase</keyword>
<dbReference type="PANTHER" id="PTHR22749">
    <property type="entry name" value="RIBOFLAVIN KINASE/FMN ADENYLYLTRANSFERASE"/>
    <property type="match status" value="1"/>
</dbReference>
<evidence type="ECO:0000313" key="17">
    <source>
        <dbReference type="Proteomes" id="UP000824241"/>
    </source>
</evidence>
<dbReference type="SUPFAM" id="SSF82114">
    <property type="entry name" value="Riboflavin kinase-like"/>
    <property type="match status" value="1"/>
</dbReference>
<evidence type="ECO:0000256" key="10">
    <source>
        <dbReference type="ARBA" id="ARBA00022840"/>
    </source>
</evidence>
<evidence type="ECO:0000256" key="11">
    <source>
        <dbReference type="ARBA" id="ARBA00023268"/>
    </source>
</evidence>
<dbReference type="Pfam" id="PF01687">
    <property type="entry name" value="Flavokinase"/>
    <property type="match status" value="1"/>
</dbReference>
<dbReference type="InterPro" id="IPR015864">
    <property type="entry name" value="FAD_synthase"/>
</dbReference>
<dbReference type="GO" id="GO:0006747">
    <property type="term" value="P:FAD biosynthetic process"/>
    <property type="evidence" value="ECO:0007669"/>
    <property type="project" value="UniProtKB-UniRule"/>
</dbReference>
<comment type="pathway">
    <text evidence="2 14">Cofactor biosynthesis; FMN biosynthesis; FMN from riboflavin (ATP route): step 1/1.</text>
</comment>
<evidence type="ECO:0000256" key="2">
    <source>
        <dbReference type="ARBA" id="ARBA00005201"/>
    </source>
</evidence>
<gene>
    <name evidence="16" type="ORF">IAB37_05720</name>
</gene>
<dbReference type="Proteomes" id="UP000824241">
    <property type="component" value="Unassembled WGS sequence"/>
</dbReference>
<evidence type="ECO:0000256" key="4">
    <source>
        <dbReference type="ARBA" id="ARBA00022643"/>
    </source>
</evidence>
<dbReference type="GO" id="GO:0009398">
    <property type="term" value="P:FMN biosynthetic process"/>
    <property type="evidence" value="ECO:0007669"/>
    <property type="project" value="UniProtKB-UniRule"/>
</dbReference>
<keyword evidence="3 14" id="KW-0285">Flavoprotein</keyword>
<dbReference type="GO" id="GO:0003919">
    <property type="term" value="F:FMN adenylyltransferase activity"/>
    <property type="evidence" value="ECO:0007669"/>
    <property type="project" value="UniProtKB-UniRule"/>
</dbReference>
<keyword evidence="10 14" id="KW-0067">ATP-binding</keyword>
<evidence type="ECO:0000256" key="7">
    <source>
        <dbReference type="ARBA" id="ARBA00022741"/>
    </source>
</evidence>
<keyword evidence="8 14" id="KW-0418">Kinase</keyword>
<evidence type="ECO:0000256" key="14">
    <source>
        <dbReference type="PIRNR" id="PIRNR004491"/>
    </source>
</evidence>
<dbReference type="Pfam" id="PF06574">
    <property type="entry name" value="FAD_syn"/>
    <property type="match status" value="1"/>
</dbReference>
<dbReference type="InterPro" id="IPR014729">
    <property type="entry name" value="Rossmann-like_a/b/a_fold"/>
</dbReference>
<comment type="similarity">
    <text evidence="14">Belongs to the ribF family.</text>
</comment>
<keyword evidence="11" id="KW-0511">Multifunctional enzyme</keyword>
<feature type="domain" description="Riboflavin kinase" evidence="15">
    <location>
        <begin position="177"/>
        <end position="302"/>
    </location>
</feature>
<dbReference type="PANTHER" id="PTHR22749:SF6">
    <property type="entry name" value="RIBOFLAVIN KINASE"/>
    <property type="match status" value="1"/>
</dbReference>
<evidence type="ECO:0000256" key="13">
    <source>
        <dbReference type="ARBA" id="ARBA00049494"/>
    </source>
</evidence>
<evidence type="ECO:0000256" key="5">
    <source>
        <dbReference type="ARBA" id="ARBA00022679"/>
    </source>
</evidence>
<reference evidence="16" key="2">
    <citation type="journal article" date="2021" name="PeerJ">
        <title>Extensive microbial diversity within the chicken gut microbiome revealed by metagenomics and culture.</title>
        <authorList>
            <person name="Gilroy R."/>
            <person name="Ravi A."/>
            <person name="Getino M."/>
            <person name="Pursley I."/>
            <person name="Horton D.L."/>
            <person name="Alikhan N.F."/>
            <person name="Baker D."/>
            <person name="Gharbi K."/>
            <person name="Hall N."/>
            <person name="Watson M."/>
            <person name="Adriaenssens E.M."/>
            <person name="Foster-Nyarko E."/>
            <person name="Jarju S."/>
            <person name="Secka A."/>
            <person name="Antonio M."/>
            <person name="Oren A."/>
            <person name="Chaudhuri R.R."/>
            <person name="La Ragione R."/>
            <person name="Hildebrand F."/>
            <person name="Pallen M.J."/>
        </authorList>
    </citation>
    <scope>NUCLEOTIDE SEQUENCE</scope>
    <source>
        <strain evidence="16">CHK189-12415</strain>
    </source>
</reference>
<dbReference type="AlphaFoldDB" id="A0A9D1DY04"/>
<reference evidence="16" key="1">
    <citation type="submission" date="2020-10" db="EMBL/GenBank/DDBJ databases">
        <authorList>
            <person name="Gilroy R."/>
        </authorList>
    </citation>
    <scope>NUCLEOTIDE SEQUENCE</scope>
    <source>
        <strain evidence="16">CHK189-12415</strain>
    </source>
</reference>
<dbReference type="EMBL" id="DVHA01000183">
    <property type="protein sequence ID" value="HIR61055.1"/>
    <property type="molecule type" value="Genomic_DNA"/>
</dbReference>
<keyword evidence="4 14" id="KW-0288">FMN</keyword>
<evidence type="ECO:0000259" key="15">
    <source>
        <dbReference type="SMART" id="SM00904"/>
    </source>
</evidence>
<evidence type="ECO:0000256" key="1">
    <source>
        <dbReference type="ARBA" id="ARBA00004726"/>
    </source>
</evidence>
<dbReference type="SMART" id="SM00904">
    <property type="entry name" value="Flavokinase"/>
    <property type="match status" value="1"/>
</dbReference>
<accession>A0A9D1DY04</accession>
<keyword evidence="6 14" id="KW-0548">Nucleotidyltransferase</keyword>
<keyword evidence="9 14" id="KW-0274">FAD</keyword>
<organism evidence="16 17">
    <name type="scientific">Candidatus Faecivivens stercoravium</name>
    <dbReference type="NCBI Taxonomy" id="2840803"/>
    <lineage>
        <taxon>Bacteria</taxon>
        <taxon>Bacillati</taxon>
        <taxon>Bacillota</taxon>
        <taxon>Clostridia</taxon>
        <taxon>Eubacteriales</taxon>
        <taxon>Oscillospiraceae</taxon>
        <taxon>Oscillospiraceae incertae sedis</taxon>
        <taxon>Candidatus Faecivivens</taxon>
    </lineage>
</organism>
<sequence>MVIVDSLPHPRQLPPTAVALGLFDGLHRGHQAVIRRAVGVSGLTPAVFTFRYDDEAVITKKNYARILSPALKMKLLEQLGARIVFQPPFSKIMPMEPAEFFYKIIVQFMRAGAVVCGEDFRFGKNAAGDALLLRKLCEENGIRFTTVPPVEDEGKPVSSTRIRQALRQGDVETANRLLGYPFMTDGTVVHGQHMGHALGFPTINQLFQPGQLIPRFGVYATIAEFEGRRYIGATDIGVKPTVGDNFRPAAETHLLDFDRKIYGAEVTLSYYAFLRGERKFQSLSELTETVLANAEQARALLKDRI</sequence>
<evidence type="ECO:0000313" key="16">
    <source>
        <dbReference type="EMBL" id="HIR61055.1"/>
    </source>
</evidence>
<dbReference type="InterPro" id="IPR002606">
    <property type="entry name" value="Riboflavin_kinase_bac"/>
</dbReference>
<dbReference type="GO" id="GO:0009231">
    <property type="term" value="P:riboflavin biosynthetic process"/>
    <property type="evidence" value="ECO:0007669"/>
    <property type="project" value="InterPro"/>
</dbReference>
<evidence type="ECO:0000256" key="9">
    <source>
        <dbReference type="ARBA" id="ARBA00022827"/>
    </source>
</evidence>
<dbReference type="InterPro" id="IPR015865">
    <property type="entry name" value="Riboflavin_kinase_bac/euk"/>
</dbReference>
<comment type="catalytic activity">
    <reaction evidence="12 14">
        <text>riboflavin + ATP = FMN + ADP + H(+)</text>
        <dbReference type="Rhea" id="RHEA:14357"/>
        <dbReference type="ChEBI" id="CHEBI:15378"/>
        <dbReference type="ChEBI" id="CHEBI:30616"/>
        <dbReference type="ChEBI" id="CHEBI:57986"/>
        <dbReference type="ChEBI" id="CHEBI:58210"/>
        <dbReference type="ChEBI" id="CHEBI:456216"/>
        <dbReference type="EC" id="2.7.1.26"/>
    </reaction>
</comment>
<dbReference type="SUPFAM" id="SSF52374">
    <property type="entry name" value="Nucleotidylyl transferase"/>
    <property type="match status" value="1"/>
</dbReference>
<keyword evidence="7 14" id="KW-0547">Nucleotide-binding</keyword>
<comment type="caution">
    <text evidence="16">The sequence shown here is derived from an EMBL/GenBank/DDBJ whole genome shotgun (WGS) entry which is preliminary data.</text>
</comment>
<dbReference type="EC" id="2.7.1.26" evidence="14"/>
<evidence type="ECO:0000256" key="3">
    <source>
        <dbReference type="ARBA" id="ARBA00022630"/>
    </source>
</evidence>
<dbReference type="Gene3D" id="2.40.30.30">
    <property type="entry name" value="Riboflavin kinase-like"/>
    <property type="match status" value="1"/>
</dbReference>
<dbReference type="CDD" id="cd02064">
    <property type="entry name" value="FAD_synthetase_N"/>
    <property type="match status" value="1"/>
</dbReference>
<dbReference type="GO" id="GO:0008531">
    <property type="term" value="F:riboflavin kinase activity"/>
    <property type="evidence" value="ECO:0007669"/>
    <property type="project" value="UniProtKB-UniRule"/>
</dbReference>
<dbReference type="InterPro" id="IPR023465">
    <property type="entry name" value="Riboflavin_kinase_dom_sf"/>
</dbReference>
<dbReference type="InterPro" id="IPR023468">
    <property type="entry name" value="Riboflavin_kinase"/>
</dbReference>
<dbReference type="GO" id="GO:0005524">
    <property type="term" value="F:ATP binding"/>
    <property type="evidence" value="ECO:0007669"/>
    <property type="project" value="UniProtKB-UniRule"/>
</dbReference>
<evidence type="ECO:0000256" key="6">
    <source>
        <dbReference type="ARBA" id="ARBA00022695"/>
    </source>
</evidence>
<dbReference type="NCBIfam" id="NF004162">
    <property type="entry name" value="PRK05627.1-5"/>
    <property type="match status" value="1"/>
</dbReference>